<proteinExistence type="inferred from homology"/>
<name>A0A4S8SEZ2_AURPU</name>
<dbReference type="InterPro" id="IPR010497">
    <property type="entry name" value="Epoxide_hydro_N"/>
</dbReference>
<feature type="domain" description="Epoxide hydrolase N-terminal" evidence="3">
    <location>
        <begin position="14"/>
        <end position="128"/>
    </location>
</feature>
<dbReference type="SUPFAM" id="SSF51905">
    <property type="entry name" value="FAD/NAD(P)-binding domain"/>
    <property type="match status" value="3"/>
</dbReference>
<dbReference type="PRINTS" id="PR00412">
    <property type="entry name" value="EPOXHYDRLASE"/>
</dbReference>
<keyword evidence="4" id="KW-0503">Monooxygenase</keyword>
<evidence type="ECO:0000313" key="4">
    <source>
        <dbReference type="EMBL" id="THV69112.1"/>
    </source>
</evidence>
<dbReference type="Proteomes" id="UP000304951">
    <property type="component" value="Unassembled WGS sequence"/>
</dbReference>
<dbReference type="PANTHER" id="PTHR21661">
    <property type="entry name" value="EPOXIDE HYDROLASE 1-RELATED"/>
    <property type="match status" value="1"/>
</dbReference>
<dbReference type="GO" id="GO:0097176">
    <property type="term" value="P:epoxide metabolic process"/>
    <property type="evidence" value="ECO:0007669"/>
    <property type="project" value="TreeGrafter"/>
</dbReference>
<accession>A0A4S8SEZ2</accession>
<organism evidence="4 5">
    <name type="scientific">Aureobasidium pullulans</name>
    <name type="common">Black yeast</name>
    <name type="synonym">Pullularia pullulans</name>
    <dbReference type="NCBI Taxonomy" id="5580"/>
    <lineage>
        <taxon>Eukaryota</taxon>
        <taxon>Fungi</taxon>
        <taxon>Dikarya</taxon>
        <taxon>Ascomycota</taxon>
        <taxon>Pezizomycotina</taxon>
        <taxon>Dothideomycetes</taxon>
        <taxon>Dothideomycetidae</taxon>
        <taxon>Dothideales</taxon>
        <taxon>Saccotheciaceae</taxon>
        <taxon>Aureobasidium</taxon>
    </lineage>
</organism>
<comment type="similarity">
    <text evidence="1">Belongs to the peptidase S33 family.</text>
</comment>
<keyword evidence="4" id="KW-0560">Oxidoreductase</keyword>
<evidence type="ECO:0000256" key="2">
    <source>
        <dbReference type="ARBA" id="ARBA00022801"/>
    </source>
</evidence>
<dbReference type="SUPFAM" id="SSF53474">
    <property type="entry name" value="alpha/beta-Hydrolases"/>
    <property type="match status" value="1"/>
</dbReference>
<evidence type="ECO:0000259" key="3">
    <source>
        <dbReference type="Pfam" id="PF06441"/>
    </source>
</evidence>
<dbReference type="Pfam" id="PF13738">
    <property type="entry name" value="Pyr_redox_3"/>
    <property type="match status" value="1"/>
</dbReference>
<protein>
    <submittedName>
        <fullName evidence="4">Dimethylaniline monooxygenase (N-oxide forming)</fullName>
    </submittedName>
</protein>
<sequence>MTSSVALPNANSNVTPFTVRVSDDSLEQLKELLRITPITSETYESSLPDGDRKFGIRHDWLLKAIKEWRHTFDWRKHEGHMNTFDHFHMNIDDKVGKLHVHFVAMFSKKKDAVPLMLLHGWPGSFLEFLPALDKLRKRYLTDDLPYHLIVPSLPGYAFSSPPPVDKDFGIEDIARVMDQLMLKLGFGNGYMVQGGDVGSKIARVMAVKHDTCKVNFCIMEDCPDDISNMDCSAAKEEGLQRGREFLRTGSSYAVQHATKPSTIGFVLSSNPVALLAWIGEKYLAWTEEDSPMSLILESVRMYWLTQCAATCLWPYRIFYTPGVNGNPHNMAKYKIPASKPFGYSYYPHKMYPVPRSWAATTGNLSFFRAHEKGGHFAAVEQTEAFLKDLEEFVQESRGAAGFDDSDTVGRLGTYDLVVIGAGWYGLAVAATYLQVNPDATILVLEAQSTVGGVWSEERQYPDLKSNNMLGTYEYPDFPMDTETFGVKPGEHIPGHVIHRYLSDYAKKTGVYARIQFETKVLEASRNSDGEGWILTTESSALATLSARKLVVATGLTSEPFIPSFTGAELFTKSNGLLIHSREFNKHTSQLFNKSTSVTVLGGSKSAWDVAYACASRDVPVNLVIRSSGQGPTWMAPPHVTPFKAWLEKLVHRRFLTWLSPCIWGDEDGFSTVRKFLHTSWLGRKAVDAFWWVLSSDANALMGWNKHPETMKLKPRHSAFWTGSGLGILNFEGDFLGLVREGRVKVFLADIEELGEGVVRLSDGTELITDAVVCATGWKARPPLQFLPEGMDAKLGLPSNTAQMYSQKDIAAADAEILSRFPKLREQPKTPIPGGDTSADDTNQPFTLYRFMAPPKHMLEDNDIAFAGMITTISTPLCAYLQALWITAYLSNTLSRLPSSALEAEMTALLHSRFGRWRYTCGYGARFPDFVFDAVPYLDMLMRDLGIKEKRKGGWMSEIFEAYGPEDYKSVVGEWSEMQKKQQ</sequence>
<dbReference type="InterPro" id="IPR036188">
    <property type="entry name" value="FAD/NAD-bd_sf"/>
</dbReference>
<gene>
    <name evidence="4" type="ORF">D6D28_06142</name>
</gene>
<evidence type="ECO:0000256" key="1">
    <source>
        <dbReference type="ARBA" id="ARBA00010088"/>
    </source>
</evidence>
<dbReference type="Gene3D" id="3.50.50.60">
    <property type="entry name" value="FAD/NAD(P)-binding domain"/>
    <property type="match status" value="1"/>
</dbReference>
<dbReference type="GO" id="GO:0004301">
    <property type="term" value="F:epoxide hydrolase activity"/>
    <property type="evidence" value="ECO:0007669"/>
    <property type="project" value="TreeGrafter"/>
</dbReference>
<evidence type="ECO:0000313" key="5">
    <source>
        <dbReference type="Proteomes" id="UP000304951"/>
    </source>
</evidence>
<dbReference type="Pfam" id="PF06441">
    <property type="entry name" value="EHN"/>
    <property type="match status" value="1"/>
</dbReference>
<dbReference type="InterPro" id="IPR000639">
    <property type="entry name" value="Epox_hydrolase-like"/>
</dbReference>
<keyword evidence="2" id="KW-0378">Hydrolase</keyword>
<reference evidence="4 5" key="1">
    <citation type="submission" date="2018-10" db="EMBL/GenBank/DDBJ databases">
        <title>Fifty Aureobasidium pullulans genomes reveal a recombining polyextremotolerant generalist.</title>
        <authorList>
            <person name="Gostincar C."/>
            <person name="Turk M."/>
            <person name="Zajc J."/>
            <person name="Gunde-Cimerman N."/>
        </authorList>
    </citation>
    <scope>NUCLEOTIDE SEQUENCE [LARGE SCALE GENOMIC DNA]</scope>
    <source>
        <strain evidence="4 5">EXF-11900</strain>
    </source>
</reference>
<dbReference type="PANTHER" id="PTHR21661:SF39">
    <property type="entry name" value="HYDROLASE, PUTATIVE (AFU_ORTHOLOGUE AFUA_3G08960)-RELATED"/>
    <property type="match status" value="1"/>
</dbReference>
<dbReference type="InterPro" id="IPR029058">
    <property type="entry name" value="AB_hydrolase_fold"/>
</dbReference>
<dbReference type="Gene3D" id="3.40.50.1820">
    <property type="entry name" value="alpha/beta hydrolase"/>
    <property type="match status" value="1"/>
</dbReference>
<dbReference type="EMBL" id="QZAF01000274">
    <property type="protein sequence ID" value="THV69112.1"/>
    <property type="molecule type" value="Genomic_DNA"/>
</dbReference>
<dbReference type="GO" id="GO:0004497">
    <property type="term" value="F:monooxygenase activity"/>
    <property type="evidence" value="ECO:0007669"/>
    <property type="project" value="UniProtKB-KW"/>
</dbReference>
<dbReference type="AlphaFoldDB" id="A0A4S8SEZ2"/>
<comment type="caution">
    <text evidence="4">The sequence shown here is derived from an EMBL/GenBank/DDBJ whole genome shotgun (WGS) entry which is preliminary data.</text>
</comment>